<dbReference type="GO" id="GO:0046872">
    <property type="term" value="F:metal ion binding"/>
    <property type="evidence" value="ECO:0007669"/>
    <property type="project" value="UniProtKB-KW"/>
</dbReference>
<proteinExistence type="inferred from homology"/>
<keyword evidence="7" id="KW-0915">Sodium</keyword>
<evidence type="ECO:0000313" key="8">
    <source>
        <dbReference type="EMBL" id="HHF52817.1"/>
    </source>
</evidence>
<keyword evidence="3" id="KW-0963">Cytoplasm</keyword>
<dbReference type="EMBL" id="DRTX01000028">
    <property type="protein sequence ID" value="HHF52817.1"/>
    <property type="molecule type" value="Genomic_DNA"/>
</dbReference>
<evidence type="ECO:0000256" key="1">
    <source>
        <dbReference type="ARBA" id="ARBA00004496"/>
    </source>
</evidence>
<dbReference type="InterPro" id="IPR022281">
    <property type="entry name" value="ATP-dep_Prtase_HsIV_su"/>
</dbReference>
<dbReference type="InterPro" id="IPR023333">
    <property type="entry name" value="Proteasome_suB-type"/>
</dbReference>
<dbReference type="NCBIfam" id="NF003964">
    <property type="entry name" value="PRK05456.1"/>
    <property type="match status" value="1"/>
</dbReference>
<keyword evidence="6 8" id="KW-0378">Hydrolase</keyword>
<evidence type="ECO:0000256" key="5">
    <source>
        <dbReference type="ARBA" id="ARBA00022723"/>
    </source>
</evidence>
<sequence>MFKSTTVLGIIKDKKAVIGADGQITFQNTILKHTAVKVRKLYKGKVLAGFAGSAADALTLFERMEEMLERYNGDLKKASVELARLWRQDKVLRRLEALLAVLDKENALIISGSGDIIEPENKIVAIGSGAPYAQAAAYALLKHTDMDARSICEEAIKIASRICIYTNDKITILEI</sequence>
<dbReference type="GO" id="GO:0009376">
    <property type="term" value="C:HslUV protease complex"/>
    <property type="evidence" value="ECO:0007669"/>
    <property type="project" value="InterPro"/>
</dbReference>
<dbReference type="Pfam" id="PF00227">
    <property type="entry name" value="Proteasome"/>
    <property type="match status" value="1"/>
</dbReference>
<dbReference type="PIRSF" id="PIRSF039093">
    <property type="entry name" value="HslV"/>
    <property type="match status" value="1"/>
</dbReference>
<dbReference type="AlphaFoldDB" id="A0A7V5HM78"/>
<organism evidence="8">
    <name type="scientific">candidate division WOR-3 bacterium</name>
    <dbReference type="NCBI Taxonomy" id="2052148"/>
    <lineage>
        <taxon>Bacteria</taxon>
        <taxon>Bacteria division WOR-3</taxon>
    </lineage>
</organism>
<dbReference type="GO" id="GO:0051603">
    <property type="term" value="P:proteolysis involved in protein catabolic process"/>
    <property type="evidence" value="ECO:0007669"/>
    <property type="project" value="InterPro"/>
</dbReference>
<dbReference type="SUPFAM" id="SSF56235">
    <property type="entry name" value="N-terminal nucleophile aminohydrolases (Ntn hydrolases)"/>
    <property type="match status" value="1"/>
</dbReference>
<dbReference type="InterPro" id="IPR029055">
    <property type="entry name" value="Ntn_hydrolases_N"/>
</dbReference>
<comment type="similarity">
    <text evidence="2">Belongs to the peptidase T1B family. HslV subfamily.</text>
</comment>
<dbReference type="EC" id="3.4.25.2" evidence="8"/>
<evidence type="ECO:0000256" key="6">
    <source>
        <dbReference type="ARBA" id="ARBA00022801"/>
    </source>
</evidence>
<keyword evidence="5" id="KW-0479">Metal-binding</keyword>
<dbReference type="PROSITE" id="PS51476">
    <property type="entry name" value="PROTEASOME_BETA_2"/>
    <property type="match status" value="1"/>
</dbReference>
<evidence type="ECO:0000256" key="4">
    <source>
        <dbReference type="ARBA" id="ARBA00022670"/>
    </source>
</evidence>
<name>A0A7V5HM78_UNCW3</name>
<comment type="subcellular location">
    <subcellularLocation>
        <location evidence="1">Cytoplasm</location>
    </subcellularLocation>
</comment>
<dbReference type="GO" id="GO:0005839">
    <property type="term" value="C:proteasome core complex"/>
    <property type="evidence" value="ECO:0007669"/>
    <property type="project" value="InterPro"/>
</dbReference>
<dbReference type="Gene3D" id="3.60.20.10">
    <property type="entry name" value="Glutamine Phosphoribosylpyrophosphate, subunit 1, domain 1"/>
    <property type="match status" value="1"/>
</dbReference>
<evidence type="ECO:0000256" key="2">
    <source>
        <dbReference type="ARBA" id="ARBA00006053"/>
    </source>
</evidence>
<reference evidence="8" key="1">
    <citation type="journal article" date="2020" name="mSystems">
        <title>Genome- and Community-Level Interaction Insights into Carbon Utilization and Element Cycling Functions of Hydrothermarchaeota in Hydrothermal Sediment.</title>
        <authorList>
            <person name="Zhou Z."/>
            <person name="Liu Y."/>
            <person name="Xu W."/>
            <person name="Pan J."/>
            <person name="Luo Z.H."/>
            <person name="Li M."/>
        </authorList>
    </citation>
    <scope>NUCLEOTIDE SEQUENCE [LARGE SCALE GENOMIC DNA]</scope>
    <source>
        <strain evidence="8">HyVt-96</strain>
    </source>
</reference>
<comment type="caution">
    <text evidence="8">The sequence shown here is derived from an EMBL/GenBank/DDBJ whole genome shotgun (WGS) entry which is preliminary data.</text>
</comment>
<accession>A0A7V5HM78</accession>
<keyword evidence="4 8" id="KW-0645">Protease</keyword>
<protein>
    <submittedName>
        <fullName evidence="8">ATP-dependent protease subunit HslV</fullName>
        <ecNumber evidence="8">3.4.25.2</ecNumber>
    </submittedName>
</protein>
<dbReference type="InterPro" id="IPR001353">
    <property type="entry name" value="Proteasome_sua/b"/>
</dbReference>
<dbReference type="PANTHER" id="PTHR32194:SF0">
    <property type="entry name" value="ATP-DEPENDENT PROTEASE SUBUNIT HSLV"/>
    <property type="match status" value="1"/>
</dbReference>
<evidence type="ECO:0000256" key="7">
    <source>
        <dbReference type="ARBA" id="ARBA00023053"/>
    </source>
</evidence>
<dbReference type="Proteomes" id="UP000886050">
    <property type="component" value="Unassembled WGS sequence"/>
</dbReference>
<dbReference type="GO" id="GO:0004298">
    <property type="term" value="F:threonine-type endopeptidase activity"/>
    <property type="evidence" value="ECO:0007669"/>
    <property type="project" value="InterPro"/>
</dbReference>
<gene>
    <name evidence="8" type="primary">hslV</name>
    <name evidence="8" type="ORF">ENL43_00455</name>
</gene>
<evidence type="ECO:0000256" key="3">
    <source>
        <dbReference type="ARBA" id="ARBA00022490"/>
    </source>
</evidence>
<dbReference type="NCBIfam" id="TIGR03692">
    <property type="entry name" value="ATP_dep_HslV"/>
    <property type="match status" value="1"/>
</dbReference>
<dbReference type="PANTHER" id="PTHR32194">
    <property type="entry name" value="METALLOPROTEASE TLDD"/>
    <property type="match status" value="1"/>
</dbReference>